<evidence type="ECO:0000259" key="1">
    <source>
        <dbReference type="Pfam" id="PF13649"/>
    </source>
</evidence>
<evidence type="ECO:0000313" key="3">
    <source>
        <dbReference type="Proteomes" id="UP000321181"/>
    </source>
</evidence>
<dbReference type="Proteomes" id="UP000321181">
    <property type="component" value="Unassembled WGS sequence"/>
</dbReference>
<organism evidence="2 3">
    <name type="scientific">Cellulomonas aerilata</name>
    <dbReference type="NCBI Taxonomy" id="515326"/>
    <lineage>
        <taxon>Bacteria</taxon>
        <taxon>Bacillati</taxon>
        <taxon>Actinomycetota</taxon>
        <taxon>Actinomycetes</taxon>
        <taxon>Micrococcales</taxon>
        <taxon>Cellulomonadaceae</taxon>
        <taxon>Cellulomonas</taxon>
    </lineage>
</organism>
<protein>
    <recommendedName>
        <fullName evidence="1">Methyltransferase domain-containing protein</fullName>
    </recommendedName>
</protein>
<dbReference type="InterPro" id="IPR041698">
    <property type="entry name" value="Methyltransf_25"/>
</dbReference>
<dbReference type="Pfam" id="PF13649">
    <property type="entry name" value="Methyltransf_25"/>
    <property type="match status" value="1"/>
</dbReference>
<feature type="domain" description="Methyltransferase" evidence="1">
    <location>
        <begin position="24"/>
        <end position="121"/>
    </location>
</feature>
<dbReference type="RefSeq" id="WP_186816450.1">
    <property type="nucleotide sequence ID" value="NZ_BAAARM010000002.1"/>
</dbReference>
<dbReference type="EMBL" id="BJYY01000011">
    <property type="protein sequence ID" value="GEO33661.1"/>
    <property type="molecule type" value="Genomic_DNA"/>
</dbReference>
<dbReference type="SUPFAM" id="SSF53335">
    <property type="entry name" value="S-adenosyl-L-methionine-dependent methyltransferases"/>
    <property type="match status" value="1"/>
</dbReference>
<dbReference type="AlphaFoldDB" id="A0A512DB03"/>
<name>A0A512DB03_9CELL</name>
<proteinExistence type="predicted"/>
<comment type="caution">
    <text evidence="2">The sequence shown here is derived from an EMBL/GenBank/DDBJ whole genome shotgun (WGS) entry which is preliminary data.</text>
</comment>
<accession>A0A512DB03</accession>
<evidence type="ECO:0000313" key="2">
    <source>
        <dbReference type="EMBL" id="GEO33661.1"/>
    </source>
</evidence>
<dbReference type="Gene3D" id="3.40.50.150">
    <property type="entry name" value="Vaccinia Virus protein VP39"/>
    <property type="match status" value="1"/>
</dbReference>
<sequence>MADRVPARIRVAVDLVDPAPDARVLEVGCGPGVAMALLCDRLVDGHVTGLDRSATAIERAEKRLRRRLDDGTADLQHRDLTAFHGDGRPYDVVFAVDVNLFWTGPADAATARLRDLVAEDGRVHLLFRTPDGVDDDRPARLTAAALERAGFDTRTTVLDGVRCVTGTPRPPDAP</sequence>
<dbReference type="CDD" id="cd02440">
    <property type="entry name" value="AdoMet_MTases"/>
    <property type="match status" value="1"/>
</dbReference>
<reference evidence="2 3" key="1">
    <citation type="submission" date="2019-07" db="EMBL/GenBank/DDBJ databases">
        <title>Whole genome shotgun sequence of Cellulomonas aerilata NBRC 106308.</title>
        <authorList>
            <person name="Hosoyama A."/>
            <person name="Uohara A."/>
            <person name="Ohji S."/>
            <person name="Ichikawa N."/>
        </authorList>
    </citation>
    <scope>NUCLEOTIDE SEQUENCE [LARGE SCALE GENOMIC DNA]</scope>
    <source>
        <strain evidence="2 3">NBRC 106308</strain>
    </source>
</reference>
<keyword evidence="3" id="KW-1185">Reference proteome</keyword>
<dbReference type="InterPro" id="IPR029063">
    <property type="entry name" value="SAM-dependent_MTases_sf"/>
</dbReference>
<gene>
    <name evidence="2" type="ORF">CAE01nite_13860</name>
</gene>